<dbReference type="Pfam" id="PF01161">
    <property type="entry name" value="PBP"/>
    <property type="match status" value="1"/>
</dbReference>
<dbReference type="InterPro" id="IPR005247">
    <property type="entry name" value="YbhB_YbcL/LppC-like"/>
</dbReference>
<accession>A0ABY4AIN9</accession>
<sequence>MKLSSHSFADQAWIPEQFAFGKIDPQSHVALSENINPHLLWEQAPAHTKSFVVICHDPDVPSKADDVNQEGREIPEDLARIDFFHWVLVDMPADKTEIAEGEYSCEVTPRGKGGPLAPHDTRQGVNDYTNWFATDHDMSGDYFGYDGPCPPWNDSILHRYVFTVYALDIEKLPLEGKFNGQQVLEAMDGHVLDKASLTGIYTLNQRLAPAQVG</sequence>
<dbReference type="PANTHER" id="PTHR30289:SF1">
    <property type="entry name" value="PEBP (PHOSPHATIDYLETHANOLAMINE-BINDING PROTEIN) FAMILY PROTEIN"/>
    <property type="match status" value="1"/>
</dbReference>
<dbReference type="SUPFAM" id="SSF49777">
    <property type="entry name" value="PEBP-like"/>
    <property type="match status" value="1"/>
</dbReference>
<reference evidence="1 2" key="1">
    <citation type="submission" date="2020-11" db="EMBL/GenBank/DDBJ databases">
        <title>Algicoccus daihaiensis sp.nov., isolated from Daihai Lake in Inner Mongolia.</title>
        <authorList>
            <person name="Kai J."/>
        </authorList>
    </citation>
    <scope>NUCLEOTIDE SEQUENCE [LARGE SCALE GENOMIC DNA]</scope>
    <source>
        <strain evidence="2">f23</strain>
    </source>
</reference>
<keyword evidence="2" id="KW-1185">Reference proteome</keyword>
<dbReference type="CDD" id="cd00865">
    <property type="entry name" value="PEBP_bact_arch"/>
    <property type="match status" value="1"/>
</dbReference>
<gene>
    <name evidence="1" type="ORF">DHf2319_12060</name>
</gene>
<evidence type="ECO:0000313" key="2">
    <source>
        <dbReference type="Proteomes" id="UP000831607"/>
    </source>
</evidence>
<dbReference type="InterPro" id="IPR008914">
    <property type="entry name" value="PEBP"/>
</dbReference>
<name>A0ABY4AIN9_9BURK</name>
<proteinExistence type="predicted"/>
<dbReference type="InterPro" id="IPR036610">
    <property type="entry name" value="PEBP-like_sf"/>
</dbReference>
<dbReference type="GO" id="GO:0004860">
    <property type="term" value="F:protein kinase inhibitor activity"/>
    <property type="evidence" value="ECO:0007669"/>
    <property type="project" value="UniProtKB-KW"/>
</dbReference>
<dbReference type="RefSeq" id="WP_243478555.1">
    <property type="nucleotide sequence ID" value="NZ_CP063982.1"/>
</dbReference>
<dbReference type="Proteomes" id="UP000831607">
    <property type="component" value="Chromosome"/>
</dbReference>
<dbReference type="PANTHER" id="PTHR30289">
    <property type="entry name" value="UNCHARACTERIZED PROTEIN YBCL-RELATED"/>
    <property type="match status" value="1"/>
</dbReference>
<dbReference type="NCBIfam" id="TIGR00481">
    <property type="entry name" value="YbhB/YbcL family Raf kinase inhibitor-like protein"/>
    <property type="match status" value="1"/>
</dbReference>
<protein>
    <submittedName>
        <fullName evidence="1">YbhB/YbcL family Raf kinase inhibitor-like protein</fullName>
    </submittedName>
</protein>
<organism evidence="1 2">
    <name type="scientific">Orrella daihaiensis</name>
    <dbReference type="NCBI Taxonomy" id="2782176"/>
    <lineage>
        <taxon>Bacteria</taxon>
        <taxon>Pseudomonadati</taxon>
        <taxon>Pseudomonadota</taxon>
        <taxon>Betaproteobacteria</taxon>
        <taxon>Burkholderiales</taxon>
        <taxon>Alcaligenaceae</taxon>
        <taxon>Orrella</taxon>
    </lineage>
</organism>
<dbReference type="EMBL" id="CP063982">
    <property type="protein sequence ID" value="UOD50158.1"/>
    <property type="molecule type" value="Genomic_DNA"/>
</dbReference>
<keyword evidence="1" id="KW-0649">Protein kinase inhibitor</keyword>
<dbReference type="Gene3D" id="3.90.280.10">
    <property type="entry name" value="PEBP-like"/>
    <property type="match status" value="1"/>
</dbReference>
<evidence type="ECO:0000313" key="1">
    <source>
        <dbReference type="EMBL" id="UOD50158.1"/>
    </source>
</evidence>